<evidence type="ECO:0000313" key="2">
    <source>
        <dbReference type="EMBL" id="QHU19963.1"/>
    </source>
</evidence>
<dbReference type="AlphaFoldDB" id="A0A6C0KRS9"/>
<accession>A0A6C0KRS9</accession>
<feature type="region of interest" description="Disordered" evidence="1">
    <location>
        <begin position="368"/>
        <end position="398"/>
    </location>
</feature>
<feature type="region of interest" description="Disordered" evidence="1">
    <location>
        <begin position="154"/>
        <end position="173"/>
    </location>
</feature>
<organism evidence="2">
    <name type="scientific">viral metagenome</name>
    <dbReference type="NCBI Taxonomy" id="1070528"/>
    <lineage>
        <taxon>unclassified sequences</taxon>
        <taxon>metagenomes</taxon>
        <taxon>organismal metagenomes</taxon>
    </lineage>
</organism>
<protein>
    <submittedName>
        <fullName evidence="2">Uncharacterized protein</fullName>
    </submittedName>
</protein>
<name>A0A6C0KRS9_9ZZZZ</name>
<feature type="compositionally biased region" description="Polar residues" evidence="1">
    <location>
        <begin position="162"/>
        <end position="171"/>
    </location>
</feature>
<evidence type="ECO:0000256" key="1">
    <source>
        <dbReference type="SAM" id="MobiDB-lite"/>
    </source>
</evidence>
<sequence length="398" mass="43527">MEQIISNIFQQSMIGFAKVLAEHPGATSEEILSMWSQFSSGVSVQISINGLAVKKHEEVKSRKRTFSEASSEESEAISQPEVFAPLTTAVVSSREEEQPKAVVKVAKTSGKTIVQCAFKPSRGKAAGIQCIKNSSAGRTMCCLHKKHDPLYVEEDKADGSKSETASASGDASMSAEFVVEDEDGAAGAAKVVPKTEHMSKTSKNACTFTIVKGESKGQPCGAAAKEGELCARHSKILNKEPKLRTEPVVPAVSKKQDVIIVSIHKPTGRWYHKDSGFVFESEEKKIVVSRLRGDNIEPINEDDVDEIMRYGFKFELPKKQEASDAKVAVMNQPAVKIVPKTVVPAVAKPVVQVQILSKQNVEDIVGELLEDSNDGMRIEDEDEEEHLEEEEELLEEDE</sequence>
<reference evidence="2" key="1">
    <citation type="journal article" date="2020" name="Nature">
        <title>Giant virus diversity and host interactions through global metagenomics.</title>
        <authorList>
            <person name="Schulz F."/>
            <person name="Roux S."/>
            <person name="Paez-Espino D."/>
            <person name="Jungbluth S."/>
            <person name="Walsh D.A."/>
            <person name="Denef V.J."/>
            <person name="McMahon K.D."/>
            <person name="Konstantinidis K.T."/>
            <person name="Eloe-Fadrosh E.A."/>
            <person name="Kyrpides N.C."/>
            <person name="Woyke T."/>
        </authorList>
    </citation>
    <scope>NUCLEOTIDE SEQUENCE</scope>
    <source>
        <strain evidence="2">GVMAG-S-3300013014-136</strain>
    </source>
</reference>
<proteinExistence type="predicted"/>
<dbReference type="EMBL" id="MN740961">
    <property type="protein sequence ID" value="QHU19963.1"/>
    <property type="molecule type" value="Genomic_DNA"/>
</dbReference>